<dbReference type="Proteomes" id="UP000008963">
    <property type="component" value="Chromosome"/>
</dbReference>
<dbReference type="SUPFAM" id="SSF53850">
    <property type="entry name" value="Periplasmic binding protein-like II"/>
    <property type="match status" value="1"/>
</dbReference>
<evidence type="ECO:0000313" key="2">
    <source>
        <dbReference type="EMBL" id="CBW27928.1"/>
    </source>
</evidence>
<evidence type="ECO:0000313" key="3">
    <source>
        <dbReference type="Proteomes" id="UP000008963"/>
    </source>
</evidence>
<dbReference type="eggNOG" id="COG4166">
    <property type="taxonomic scope" value="Bacteria"/>
</dbReference>
<protein>
    <submittedName>
        <fullName evidence="2">Peptide-binding exported protein</fullName>
    </submittedName>
</protein>
<sequence>MFITIGVLLKIKFAVILLFLSFSSFAIKSYQISMPIMPKSVLPIKQWHYYNYFISKYLFRNLVSIDNKGLLRGDIAKRWSVSKDGQKYTFELKKNVFYQGYQITAWDIEYSLKRYFHKSNKSSIKSYLLNAFGVRDNESKKINFDELIKVNNSLSISLNLKKAYSPLLYVLSLPTFGIIPKTMKEGDYQFSVSGNVKGKFARDAKVDFKEGKLSIISKEESFIISKSDQVSNYDVVLGPSEEDIEGLDKEKYSIFSLNGLAINHLYFNCNKEYNLSAKQRRYLSFIIQGVFDNAKENYLLKRQKTFLPNGVMPRSYFKDHKVSDPTPVSFKRKIILKLRVEHFSKEIIDNLRKTLLEKKIDSEITLVAGKDYVKNLQGREYHLISGASVGVFPDPDGFLSILEKSNQYKFTNCSTESFMKDLSEYRNTNNIRERLKGYSKSFTNFESQDWIIQSFSINPIIATKLKKKASRYSYKFIPSLGDIVNED</sequence>
<dbReference type="HOGENOM" id="CLU_559930_0_0_7"/>
<dbReference type="GO" id="GO:0015833">
    <property type="term" value="P:peptide transport"/>
    <property type="evidence" value="ECO:0007669"/>
    <property type="project" value="TreeGrafter"/>
</dbReference>
<organism evidence="2 3">
    <name type="scientific">Halobacteriovorax marinus (strain ATCC BAA-682 / DSM 15412 / SJ)</name>
    <name type="common">Bacteriovorax marinus</name>
    <dbReference type="NCBI Taxonomy" id="862908"/>
    <lineage>
        <taxon>Bacteria</taxon>
        <taxon>Pseudomonadati</taxon>
        <taxon>Bdellovibrionota</taxon>
        <taxon>Bacteriovoracia</taxon>
        <taxon>Bacteriovoracales</taxon>
        <taxon>Halobacteriovoraceae</taxon>
        <taxon>Halobacteriovorax</taxon>
    </lineage>
</organism>
<dbReference type="Pfam" id="PF00496">
    <property type="entry name" value="SBP_bac_5"/>
    <property type="match status" value="1"/>
</dbReference>
<proteinExistence type="predicted"/>
<gene>
    <name evidence="2" type="ordered locus">BMS_3174</name>
</gene>
<feature type="domain" description="Solute-binding protein family 5" evidence="1">
    <location>
        <begin position="73"/>
        <end position="181"/>
    </location>
</feature>
<name>E1WZZ2_HALMS</name>
<keyword evidence="3" id="KW-1185">Reference proteome</keyword>
<reference evidence="3" key="1">
    <citation type="journal article" date="2013" name="ISME J.">
        <title>A small predatory core genome in the divergent marine Bacteriovorax marinus SJ and the terrestrial Bdellovibrio bacteriovorus.</title>
        <authorList>
            <person name="Crossman L.C."/>
            <person name="Chen H."/>
            <person name="Cerdeno-Tarraga A.M."/>
            <person name="Brooks K."/>
            <person name="Quail M.A."/>
            <person name="Pineiro S.A."/>
            <person name="Hobley L."/>
            <person name="Sockett R.E."/>
            <person name="Bentley S.D."/>
            <person name="Parkhill J."/>
            <person name="Williams H.N."/>
            <person name="Stine O.C."/>
        </authorList>
    </citation>
    <scope>NUCLEOTIDE SEQUENCE [LARGE SCALE GENOMIC DNA]</scope>
    <source>
        <strain evidence="3">ATCC BAA-682 / DSM 15412 / SJ</strain>
    </source>
</reference>
<dbReference type="STRING" id="862908.BMS_3174"/>
<dbReference type="KEGG" id="bmx:BMS_3174"/>
<accession>E1WZZ2</accession>
<dbReference type="AlphaFoldDB" id="E1WZZ2"/>
<evidence type="ECO:0000259" key="1">
    <source>
        <dbReference type="Pfam" id="PF00496"/>
    </source>
</evidence>
<dbReference type="GO" id="GO:1904680">
    <property type="term" value="F:peptide transmembrane transporter activity"/>
    <property type="evidence" value="ECO:0007669"/>
    <property type="project" value="TreeGrafter"/>
</dbReference>
<dbReference type="EMBL" id="FQ312005">
    <property type="protein sequence ID" value="CBW27928.1"/>
    <property type="molecule type" value="Genomic_DNA"/>
</dbReference>
<dbReference type="InterPro" id="IPR000914">
    <property type="entry name" value="SBP_5_dom"/>
</dbReference>
<dbReference type="Gene3D" id="3.90.76.10">
    <property type="entry name" value="Dipeptide-binding Protein, Domain 1"/>
    <property type="match status" value="1"/>
</dbReference>
<dbReference type="PATRIC" id="fig|862908.3.peg.3034"/>
<dbReference type="PANTHER" id="PTHR30290">
    <property type="entry name" value="PERIPLASMIC BINDING COMPONENT OF ABC TRANSPORTER"/>
    <property type="match status" value="1"/>
</dbReference>
<dbReference type="Gene3D" id="3.10.105.10">
    <property type="entry name" value="Dipeptide-binding Protein, Domain 3"/>
    <property type="match status" value="1"/>
</dbReference>
<dbReference type="InterPro" id="IPR039424">
    <property type="entry name" value="SBP_5"/>
</dbReference>